<reference evidence="1" key="1">
    <citation type="submission" date="2021-02" db="EMBL/GenBank/DDBJ databases">
        <title>Infant gut strain persistence is associated with maternal origin, phylogeny, and functional potential including surface adhesion and iron acquisition.</title>
        <authorList>
            <person name="Lou Y.C."/>
        </authorList>
    </citation>
    <scope>NUCLEOTIDE SEQUENCE</scope>
    <source>
        <strain evidence="1">L3_101_000M1_dasL3_101_000M1_concoct_87</strain>
    </source>
</reference>
<protein>
    <submittedName>
        <fullName evidence="1">Uncharacterized protein</fullName>
    </submittedName>
</protein>
<gene>
    <name evidence="1" type="ORF">KHY36_14355</name>
</gene>
<accession>A0A943DHN4</accession>
<comment type="caution">
    <text evidence="1">The sequence shown here is derived from an EMBL/GenBank/DDBJ whole genome shotgun (WGS) entry which is preliminary data.</text>
</comment>
<evidence type="ECO:0000313" key="2">
    <source>
        <dbReference type="Proteomes" id="UP000759273"/>
    </source>
</evidence>
<dbReference type="AlphaFoldDB" id="A0A943DHN4"/>
<proteinExistence type="predicted"/>
<dbReference type="PROSITE" id="PS51257">
    <property type="entry name" value="PROKAR_LIPOPROTEIN"/>
    <property type="match status" value="1"/>
</dbReference>
<evidence type="ECO:0000313" key="1">
    <source>
        <dbReference type="EMBL" id="MBS5333691.1"/>
    </source>
</evidence>
<name>A0A943DHN4_9FIRM</name>
<sequence length="160" mass="17394">MIRKLRVKLVAIIMAFVTVILACVMAAVLGLTRATLERESLDMMRHIALNPIQVPASGEEFDGVRLPYFVLSVGEDGTIEPAGGGYYDLSDTEFLQQAAEEAVDSGRQNGVLTDSHLRFLRLDTDSGSTIVFADTSNETQTLTGLFRTCLLLCSAAFIAF</sequence>
<dbReference type="Proteomes" id="UP000759273">
    <property type="component" value="Unassembled WGS sequence"/>
</dbReference>
<organism evidence="1 2">
    <name type="scientific">Subdoligranulum variabile</name>
    <dbReference type="NCBI Taxonomy" id="214851"/>
    <lineage>
        <taxon>Bacteria</taxon>
        <taxon>Bacillati</taxon>
        <taxon>Bacillota</taxon>
        <taxon>Clostridia</taxon>
        <taxon>Eubacteriales</taxon>
        <taxon>Oscillospiraceae</taxon>
        <taxon>Subdoligranulum</taxon>
    </lineage>
</organism>
<dbReference type="EMBL" id="JAGZGG010000054">
    <property type="protein sequence ID" value="MBS5333691.1"/>
    <property type="molecule type" value="Genomic_DNA"/>
</dbReference>